<evidence type="ECO:0000256" key="10">
    <source>
        <dbReference type="ARBA" id="ARBA00023128"/>
    </source>
</evidence>
<comment type="similarity">
    <text evidence="2 12">Belongs to the ATPase protein 8 family.</text>
</comment>
<evidence type="ECO:0000256" key="9">
    <source>
        <dbReference type="ARBA" id="ARBA00023065"/>
    </source>
</evidence>
<protein>
    <recommendedName>
        <fullName evidence="12">ATP synthase complex subunit 8</fullName>
    </recommendedName>
</protein>
<dbReference type="InterPro" id="IPR001421">
    <property type="entry name" value="ATP8_metazoa"/>
</dbReference>
<keyword evidence="6 12" id="KW-0812">Transmembrane</keyword>
<dbReference type="GO" id="GO:0031966">
    <property type="term" value="C:mitochondrial membrane"/>
    <property type="evidence" value="ECO:0007669"/>
    <property type="project" value="UniProtKB-SubCell"/>
</dbReference>
<evidence type="ECO:0000256" key="11">
    <source>
        <dbReference type="ARBA" id="ARBA00023136"/>
    </source>
</evidence>
<proteinExistence type="inferred from homology"/>
<evidence type="ECO:0000256" key="4">
    <source>
        <dbReference type="ARBA" id="ARBA00022448"/>
    </source>
</evidence>
<dbReference type="AlphaFoldDB" id="A0A8F5LQ34"/>
<evidence type="ECO:0000256" key="7">
    <source>
        <dbReference type="ARBA" id="ARBA00022781"/>
    </source>
</evidence>
<evidence type="ECO:0000256" key="6">
    <source>
        <dbReference type="ARBA" id="ARBA00022692"/>
    </source>
</evidence>
<name>A0A8F5LQ34_9DIPT</name>
<keyword evidence="7 12" id="KW-0375">Hydrogen ion transport</keyword>
<keyword evidence="9 12" id="KW-0406">Ion transport</keyword>
<keyword evidence="11 13" id="KW-0472">Membrane</keyword>
<keyword evidence="4 12" id="KW-0813">Transport</keyword>
<evidence type="ECO:0000256" key="5">
    <source>
        <dbReference type="ARBA" id="ARBA00022547"/>
    </source>
</evidence>
<comment type="subcellular location">
    <subcellularLocation>
        <location evidence="1 12">Mitochondrion membrane</location>
        <topology evidence="1 12">Single-pass membrane protein</topology>
    </subcellularLocation>
</comment>
<keyword evidence="8 13" id="KW-1133">Transmembrane helix</keyword>
<keyword evidence="10 12" id="KW-0496">Mitochondrion</keyword>
<evidence type="ECO:0000256" key="8">
    <source>
        <dbReference type="ARBA" id="ARBA00022989"/>
    </source>
</evidence>
<comment type="subunit">
    <text evidence="3">F-type ATPases have 2 components, CF(1) - the catalytic core - and CF(0) - the membrane proton channel.</text>
</comment>
<keyword evidence="5 12" id="KW-0138">CF(0)</keyword>
<dbReference type="GO" id="GO:0045259">
    <property type="term" value="C:proton-transporting ATP synthase complex"/>
    <property type="evidence" value="ECO:0007669"/>
    <property type="project" value="UniProtKB-KW"/>
</dbReference>
<evidence type="ECO:0000256" key="3">
    <source>
        <dbReference type="ARBA" id="ARBA00011291"/>
    </source>
</evidence>
<evidence type="ECO:0000256" key="2">
    <source>
        <dbReference type="ARBA" id="ARBA00008892"/>
    </source>
</evidence>
<feature type="transmembrane region" description="Helical" evidence="13">
    <location>
        <begin position="6"/>
        <end position="29"/>
    </location>
</feature>
<dbReference type="Pfam" id="PF00895">
    <property type="entry name" value="ATP-synt_8"/>
    <property type="match status" value="1"/>
</dbReference>
<geneLocation type="mitochondrion" evidence="14"/>
<organism evidence="14">
    <name type="scientific">Chironomus flaviplumus</name>
    <dbReference type="NCBI Taxonomy" id="586673"/>
    <lineage>
        <taxon>Eukaryota</taxon>
        <taxon>Metazoa</taxon>
        <taxon>Ecdysozoa</taxon>
        <taxon>Arthropoda</taxon>
        <taxon>Hexapoda</taxon>
        <taxon>Insecta</taxon>
        <taxon>Pterygota</taxon>
        <taxon>Neoptera</taxon>
        <taxon>Endopterygota</taxon>
        <taxon>Diptera</taxon>
        <taxon>Nematocera</taxon>
        <taxon>Chironomoidea</taxon>
        <taxon>Chironomidae</taxon>
        <taxon>Chironominae</taxon>
        <taxon>Chironomus</taxon>
    </lineage>
</organism>
<evidence type="ECO:0000256" key="1">
    <source>
        <dbReference type="ARBA" id="ARBA00004304"/>
    </source>
</evidence>
<gene>
    <name evidence="14" type="primary">atp8</name>
</gene>
<dbReference type="GO" id="GO:0015986">
    <property type="term" value="P:proton motive force-driven ATP synthesis"/>
    <property type="evidence" value="ECO:0007669"/>
    <property type="project" value="InterPro"/>
</dbReference>
<reference evidence="14" key="1">
    <citation type="submission" date="2021-03" db="EMBL/GenBank/DDBJ databases">
        <title>Complete mitochondrial genome of Chironomus flaviplumus (Diptera: Chironomidae) assembled from next-generation sequencing data.</title>
        <authorList>
            <person name="Park K."/>
            <person name="Kwak I.-S."/>
        </authorList>
    </citation>
    <scope>NUCLEOTIDE SEQUENCE</scope>
</reference>
<dbReference type="GO" id="GO:0015078">
    <property type="term" value="F:proton transmembrane transporter activity"/>
    <property type="evidence" value="ECO:0007669"/>
    <property type="project" value="InterPro"/>
</dbReference>
<dbReference type="EMBL" id="MW770891">
    <property type="protein sequence ID" value="QXN53128.1"/>
    <property type="molecule type" value="Genomic_DNA"/>
</dbReference>
<evidence type="ECO:0000313" key="14">
    <source>
        <dbReference type="EMBL" id="QXN53128.1"/>
    </source>
</evidence>
<evidence type="ECO:0000256" key="12">
    <source>
        <dbReference type="RuleBase" id="RU003661"/>
    </source>
</evidence>
<evidence type="ECO:0000256" key="13">
    <source>
        <dbReference type="SAM" id="Phobius"/>
    </source>
</evidence>
<sequence length="57" mass="7045">MPQMSPMLWTILFLMFTLLFLFFNILNYFNFNPIFKNSETKNDNLTNKNNTFLTWKW</sequence>
<accession>A0A8F5LQ34</accession>